<dbReference type="Gene3D" id="2.60.40.3920">
    <property type="match status" value="1"/>
</dbReference>
<comment type="caution">
    <text evidence="4">The sequence shown here is derived from an EMBL/GenBank/DDBJ whole genome shotgun (WGS) entry which is preliminary data.</text>
</comment>
<organism evidence="4 5">
    <name type="scientific">Sphingobacterium suaedae</name>
    <dbReference type="NCBI Taxonomy" id="1686402"/>
    <lineage>
        <taxon>Bacteria</taxon>
        <taxon>Pseudomonadati</taxon>
        <taxon>Bacteroidota</taxon>
        <taxon>Sphingobacteriia</taxon>
        <taxon>Sphingobacteriales</taxon>
        <taxon>Sphingobacteriaceae</taxon>
        <taxon>Sphingobacterium</taxon>
    </lineage>
</organism>
<evidence type="ECO:0000259" key="1">
    <source>
        <dbReference type="Pfam" id="PF00149"/>
    </source>
</evidence>
<dbReference type="SUPFAM" id="SSF56300">
    <property type="entry name" value="Metallo-dependent phosphatases"/>
    <property type="match status" value="1"/>
</dbReference>
<dbReference type="Pfam" id="PF16371">
    <property type="entry name" value="MetallophosN"/>
    <property type="match status" value="1"/>
</dbReference>
<feature type="domain" description="Calcineurin-like phosphoesterase" evidence="1">
    <location>
        <begin position="247"/>
        <end position="457"/>
    </location>
</feature>
<dbReference type="Pfam" id="PF16370">
    <property type="entry name" value="MetallophosC"/>
    <property type="match status" value="1"/>
</dbReference>
<dbReference type="PANTHER" id="PTHR43143">
    <property type="entry name" value="METALLOPHOSPHOESTERASE, CALCINEURIN SUPERFAMILY"/>
    <property type="match status" value="1"/>
</dbReference>
<feature type="domain" description="Calcineurin-like phosphoesterase N-terminal" evidence="3">
    <location>
        <begin position="160"/>
        <end position="237"/>
    </location>
</feature>
<proteinExistence type="predicted"/>
<dbReference type="InterPro" id="IPR032285">
    <property type="entry name" value="Metallophos_N"/>
</dbReference>
<dbReference type="RefSeq" id="WP_380899492.1">
    <property type="nucleotide sequence ID" value="NZ_JBHUEG010000002.1"/>
</dbReference>
<dbReference type="Proteomes" id="UP001597545">
    <property type="component" value="Unassembled WGS sequence"/>
</dbReference>
<dbReference type="PANTHER" id="PTHR43143:SF1">
    <property type="entry name" value="SERINE_THREONINE-PROTEIN PHOSPHATASE CPPED1"/>
    <property type="match status" value="1"/>
</dbReference>
<sequence>MKKKTNYTRRRFIASSLATGFAVGLQLYSCTKSNASPDGKPDDGSIDEPNKGKLKISGVSLPTAIESNKGAELIILGRGFVTDDQILLESLSNASKAKYVIASKSVTETSVSFLLPQDIVSDKYRVSIKRGEQVAVLGTTALHIYFNASIPNRVGMTVKGTVYAGGVGLANVVVSDGFEVTSTDANGIYYLPSAKKGKYVFISIPGNYEVETNSNIPQFFQRLTQSASTVEIKDFELKPVHNDNHVVMVLGDMHLAKRTDDLNQFRKGFMPDVNQSIQSYRNAGNKVYALTLGDMTWDGYWYTNNYGLPHYLTEINKMDAMVFHTMGNHDNDPNFATDWGAEDKFRDIIGPTYYSFNLGKIHYIVLDNIEYLNTNSERNYHSKIIEHQIEWLKKDLASIADKNTPIVVAMHIHLHTNPSLNNSGHETTGYRISNAAAFIEALNGFKTVHLVTGHTHINYNVETALTPHIMEHNTAAVCATWWWTGNIGYAGNHICKDGTPGGYAIWEIRDTDLKWRYKSIGERADYQFRAYDLNQVHLTKDKYAPAYTGTSWDAYATGYTQPNTKNEVLINVWNYDKDWKVEVTENGLPLEVMRIRTRDPLHIISYSAQRLNRNAVPTEDFVTALTAHMFKVKATSPTTTLQIKVTDRFGRIYEETMIRPKSFDYLMK</sequence>
<evidence type="ECO:0000313" key="5">
    <source>
        <dbReference type="Proteomes" id="UP001597545"/>
    </source>
</evidence>
<reference evidence="5" key="1">
    <citation type="journal article" date="2019" name="Int. J. Syst. Evol. Microbiol.">
        <title>The Global Catalogue of Microorganisms (GCM) 10K type strain sequencing project: providing services to taxonomists for standard genome sequencing and annotation.</title>
        <authorList>
            <consortium name="The Broad Institute Genomics Platform"/>
            <consortium name="The Broad Institute Genome Sequencing Center for Infectious Disease"/>
            <person name="Wu L."/>
            <person name="Ma J."/>
        </authorList>
    </citation>
    <scope>NUCLEOTIDE SEQUENCE [LARGE SCALE GENOMIC DNA]</scope>
    <source>
        <strain evidence="5">KCTC 42662</strain>
    </source>
</reference>
<dbReference type="InterPro" id="IPR051918">
    <property type="entry name" value="STPP_CPPED1"/>
</dbReference>
<dbReference type="InterPro" id="IPR032288">
    <property type="entry name" value="Metallophos_C"/>
</dbReference>
<dbReference type="InterPro" id="IPR006311">
    <property type="entry name" value="TAT_signal"/>
</dbReference>
<accession>A0ABW5KDK1</accession>
<gene>
    <name evidence="4" type="ORF">ACFSR5_00250</name>
</gene>
<protein>
    <submittedName>
        <fullName evidence="4">Calcineurin-like phosphoesterase C-terminal domain-containing protein</fullName>
    </submittedName>
</protein>
<dbReference type="InterPro" id="IPR013784">
    <property type="entry name" value="Carb-bd-like_fold"/>
</dbReference>
<dbReference type="Gene3D" id="3.60.21.10">
    <property type="match status" value="1"/>
</dbReference>
<dbReference type="InterPro" id="IPR004843">
    <property type="entry name" value="Calcineurin-like_PHP"/>
</dbReference>
<feature type="domain" description="Calcineurin-like phosphoesterase C-terminal" evidence="2">
    <location>
        <begin position="471"/>
        <end position="653"/>
    </location>
</feature>
<evidence type="ECO:0000259" key="2">
    <source>
        <dbReference type="Pfam" id="PF16370"/>
    </source>
</evidence>
<evidence type="ECO:0000259" key="3">
    <source>
        <dbReference type="Pfam" id="PF16371"/>
    </source>
</evidence>
<dbReference type="EMBL" id="JBHULR010000001">
    <property type="protein sequence ID" value="MFD2546065.1"/>
    <property type="molecule type" value="Genomic_DNA"/>
</dbReference>
<name>A0ABW5KDK1_9SPHI</name>
<evidence type="ECO:0000313" key="4">
    <source>
        <dbReference type="EMBL" id="MFD2546065.1"/>
    </source>
</evidence>
<keyword evidence="5" id="KW-1185">Reference proteome</keyword>
<dbReference type="Pfam" id="PF00149">
    <property type="entry name" value="Metallophos"/>
    <property type="match status" value="1"/>
</dbReference>
<dbReference type="PROSITE" id="PS51318">
    <property type="entry name" value="TAT"/>
    <property type="match status" value="1"/>
</dbReference>
<dbReference type="InterPro" id="IPR029052">
    <property type="entry name" value="Metallo-depent_PP-like"/>
</dbReference>
<dbReference type="SUPFAM" id="SSF49452">
    <property type="entry name" value="Starch-binding domain-like"/>
    <property type="match status" value="1"/>
</dbReference>